<dbReference type="InterPro" id="IPR036365">
    <property type="entry name" value="PGBD-like_sf"/>
</dbReference>
<evidence type="ECO:0000259" key="3">
    <source>
        <dbReference type="Pfam" id="PF01471"/>
    </source>
</evidence>
<dbReference type="PANTHER" id="PTHR15852">
    <property type="entry name" value="PLASTID TRANSCRIPTIONALLY ACTIVE PROTEIN"/>
    <property type="match status" value="1"/>
</dbReference>
<dbReference type="SUPFAM" id="SSF47090">
    <property type="entry name" value="PGBD-like"/>
    <property type="match status" value="1"/>
</dbReference>
<dbReference type="STRING" id="52838.A0A4S8J276"/>
<feature type="region of interest" description="Disordered" evidence="2">
    <location>
        <begin position="1"/>
        <end position="57"/>
    </location>
</feature>
<evidence type="ECO:0000313" key="5">
    <source>
        <dbReference type="Proteomes" id="UP000317650"/>
    </source>
</evidence>
<reference evidence="4 5" key="1">
    <citation type="journal article" date="2019" name="Nat. Plants">
        <title>Genome sequencing of Musa balbisiana reveals subgenome evolution and function divergence in polyploid bananas.</title>
        <authorList>
            <person name="Yao X."/>
        </authorList>
    </citation>
    <scope>NUCLEOTIDE SEQUENCE [LARGE SCALE GENOMIC DNA]</scope>
    <source>
        <strain evidence="5">cv. DH-PKW</strain>
        <tissue evidence="4">Leaves</tissue>
    </source>
</reference>
<dbReference type="EMBL" id="PYDT01000007">
    <property type="protein sequence ID" value="THU54874.1"/>
    <property type="molecule type" value="Genomic_DNA"/>
</dbReference>
<organism evidence="4 5">
    <name type="scientific">Musa balbisiana</name>
    <name type="common">Banana</name>
    <dbReference type="NCBI Taxonomy" id="52838"/>
    <lineage>
        <taxon>Eukaryota</taxon>
        <taxon>Viridiplantae</taxon>
        <taxon>Streptophyta</taxon>
        <taxon>Embryophyta</taxon>
        <taxon>Tracheophyta</taxon>
        <taxon>Spermatophyta</taxon>
        <taxon>Magnoliopsida</taxon>
        <taxon>Liliopsida</taxon>
        <taxon>Zingiberales</taxon>
        <taxon>Musaceae</taxon>
        <taxon>Musa</taxon>
    </lineage>
</organism>
<dbReference type="InterPro" id="IPR002477">
    <property type="entry name" value="Peptidoglycan-bd-like"/>
</dbReference>
<comment type="caution">
    <text evidence="4">The sequence shown here is derived from an EMBL/GenBank/DDBJ whole genome shotgun (WGS) entry which is preliminary data.</text>
</comment>
<dbReference type="Pfam" id="PF01471">
    <property type="entry name" value="PG_binding_1"/>
    <property type="match status" value="1"/>
</dbReference>
<feature type="compositionally biased region" description="Low complexity" evidence="2">
    <location>
        <begin position="29"/>
        <end position="53"/>
    </location>
</feature>
<dbReference type="Gene3D" id="1.10.101.10">
    <property type="entry name" value="PGBD-like superfamily/PGBD"/>
    <property type="match status" value="1"/>
</dbReference>
<dbReference type="SUPFAM" id="SSF57938">
    <property type="entry name" value="DnaJ/Hsp40 cysteine-rich domain"/>
    <property type="match status" value="1"/>
</dbReference>
<gene>
    <name evidence="4" type="ORF">C4D60_Mb11t00650</name>
</gene>
<dbReference type="GO" id="GO:0009658">
    <property type="term" value="P:chloroplast organization"/>
    <property type="evidence" value="ECO:0007669"/>
    <property type="project" value="TreeGrafter"/>
</dbReference>
<evidence type="ECO:0000313" key="4">
    <source>
        <dbReference type="EMBL" id="THU54874.1"/>
    </source>
</evidence>
<feature type="domain" description="Peptidoglycan binding-like" evidence="3">
    <location>
        <begin position="181"/>
        <end position="239"/>
    </location>
</feature>
<sequence length="392" mass="44357">MASSLLPGLHRPPAKSSFPFPFQPRKYPSRIPRTTSSPRSPIFASVSSSSSSSWEREEQRWLREEQRWLREEQRWLREESRWGAEREALLREIATLRLRIEALERDRPELEAMILAAPQNEGRSGAAPPRPAIVEEAQVKEMVLEEVRVSEAVVERREEVVVEERQQQEIRRKTLRKGSEGEDVRTLQEALQSLGFYSGEEDMEFSSFSSGTERAVKTWQASLGALEDGIMTTELLETLYREQGKGGTALKVNAIVTTQVIFAPQDDANGAVSTSITEMTEIQQKVVRENGDAQFDVSQHRVFLLGENRWEEPSRLVGRDKPLDRRETASPTKCLSCRGEGKLMCTECDGTGEPNIEPQFLEWVDEGTNCPYCEGLGYTICDVCEGRTTVEA</sequence>
<accession>A0A4S8J276</accession>
<keyword evidence="5" id="KW-1185">Reference proteome</keyword>
<evidence type="ECO:0000256" key="2">
    <source>
        <dbReference type="SAM" id="MobiDB-lite"/>
    </source>
</evidence>
<name>A0A4S8J276_MUSBA</name>
<dbReference type="GO" id="GO:0003756">
    <property type="term" value="F:protein disulfide isomerase activity"/>
    <property type="evidence" value="ECO:0007669"/>
    <property type="project" value="TreeGrafter"/>
</dbReference>
<proteinExistence type="predicted"/>
<dbReference type="InterPro" id="IPR036366">
    <property type="entry name" value="PGBDSf"/>
</dbReference>
<dbReference type="AlphaFoldDB" id="A0A4S8J276"/>
<protein>
    <recommendedName>
        <fullName evidence="3">Peptidoglycan binding-like domain-containing protein</fullName>
    </recommendedName>
</protein>
<feature type="coiled-coil region" evidence="1">
    <location>
        <begin position="86"/>
        <end position="113"/>
    </location>
</feature>
<dbReference type="GO" id="GO:0009507">
    <property type="term" value="C:chloroplast"/>
    <property type="evidence" value="ECO:0007669"/>
    <property type="project" value="TreeGrafter"/>
</dbReference>
<dbReference type="InterPro" id="IPR036410">
    <property type="entry name" value="HSP_DnaJ_Cys-rich_dom_sf"/>
</dbReference>
<keyword evidence="1" id="KW-0175">Coiled coil</keyword>
<evidence type="ECO:0000256" key="1">
    <source>
        <dbReference type="SAM" id="Coils"/>
    </source>
</evidence>
<dbReference type="Proteomes" id="UP000317650">
    <property type="component" value="Chromosome 11"/>
</dbReference>
<dbReference type="PANTHER" id="PTHR15852:SF16">
    <property type="entry name" value="PROTEIN DISULFIDE ISOMERASE PTAC5, CHLOROPLASTIC"/>
    <property type="match status" value="1"/>
</dbReference>